<evidence type="ECO:0000313" key="2">
    <source>
        <dbReference type="Proteomes" id="UP001066276"/>
    </source>
</evidence>
<proteinExistence type="predicted"/>
<sequence>YERFGGGDRETGRECGWQDFFTHRVVLEIEASLPKSAAEAHDVNQFKREKDTFLEKKVKQGHSLSLDYVVRAMIFASRLYPVHAASRDRSDFCLMIFIQCKPSPRHANEYLPPGAYHRRTSHVGIMKAYCIKKEHEE</sequence>
<dbReference type="AlphaFoldDB" id="A0AAV7PIK0"/>
<name>A0AAV7PIK0_PLEWA</name>
<evidence type="ECO:0000313" key="1">
    <source>
        <dbReference type="EMBL" id="KAJ1127037.1"/>
    </source>
</evidence>
<reference evidence="1" key="1">
    <citation type="journal article" date="2022" name="bioRxiv">
        <title>Sequencing and chromosome-scale assembly of the giantPleurodeles waltlgenome.</title>
        <authorList>
            <person name="Brown T."/>
            <person name="Elewa A."/>
            <person name="Iarovenko S."/>
            <person name="Subramanian E."/>
            <person name="Araus A.J."/>
            <person name="Petzold A."/>
            <person name="Susuki M."/>
            <person name="Suzuki K.-i.T."/>
            <person name="Hayashi T."/>
            <person name="Toyoda A."/>
            <person name="Oliveira C."/>
            <person name="Osipova E."/>
            <person name="Leigh N.D."/>
            <person name="Simon A."/>
            <person name="Yun M.H."/>
        </authorList>
    </citation>
    <scope>NUCLEOTIDE SEQUENCE</scope>
    <source>
        <strain evidence="1">20211129_DDA</strain>
        <tissue evidence="1">Liver</tissue>
    </source>
</reference>
<comment type="caution">
    <text evidence="1">The sequence shown here is derived from an EMBL/GenBank/DDBJ whole genome shotgun (WGS) entry which is preliminary data.</text>
</comment>
<protein>
    <submittedName>
        <fullName evidence="1">Uncharacterized protein</fullName>
    </submittedName>
</protein>
<organism evidence="1 2">
    <name type="scientific">Pleurodeles waltl</name>
    <name type="common">Iberian ribbed newt</name>
    <dbReference type="NCBI Taxonomy" id="8319"/>
    <lineage>
        <taxon>Eukaryota</taxon>
        <taxon>Metazoa</taxon>
        <taxon>Chordata</taxon>
        <taxon>Craniata</taxon>
        <taxon>Vertebrata</taxon>
        <taxon>Euteleostomi</taxon>
        <taxon>Amphibia</taxon>
        <taxon>Batrachia</taxon>
        <taxon>Caudata</taxon>
        <taxon>Salamandroidea</taxon>
        <taxon>Salamandridae</taxon>
        <taxon>Pleurodelinae</taxon>
        <taxon>Pleurodeles</taxon>
    </lineage>
</organism>
<dbReference type="EMBL" id="JANPWB010000011">
    <property type="protein sequence ID" value="KAJ1127037.1"/>
    <property type="molecule type" value="Genomic_DNA"/>
</dbReference>
<keyword evidence="2" id="KW-1185">Reference proteome</keyword>
<gene>
    <name evidence="1" type="ORF">NDU88_005443</name>
</gene>
<dbReference type="Proteomes" id="UP001066276">
    <property type="component" value="Chromosome 7"/>
</dbReference>
<feature type="non-terminal residue" evidence="1">
    <location>
        <position position="1"/>
    </location>
</feature>
<accession>A0AAV7PIK0</accession>